<dbReference type="Pfam" id="PF00069">
    <property type="entry name" value="Pkinase"/>
    <property type="match status" value="1"/>
</dbReference>
<evidence type="ECO:0000256" key="3">
    <source>
        <dbReference type="ARBA" id="ARBA00022679"/>
    </source>
</evidence>
<comment type="caution">
    <text evidence="11">The sequence shown here is derived from an EMBL/GenBank/DDBJ whole genome shotgun (WGS) entry which is preliminary data.</text>
</comment>
<keyword evidence="3" id="KW-0808">Transferase</keyword>
<evidence type="ECO:0000256" key="1">
    <source>
        <dbReference type="ARBA" id="ARBA00022527"/>
    </source>
</evidence>
<protein>
    <recommendedName>
        <fullName evidence="10">Protein kinase domain-containing protein</fullName>
    </recommendedName>
</protein>
<dbReference type="CDD" id="cd05123">
    <property type="entry name" value="STKc_AGC"/>
    <property type="match status" value="1"/>
</dbReference>
<dbReference type="EMBL" id="JAQMWT010000362">
    <property type="protein sequence ID" value="KAJ8602979.1"/>
    <property type="molecule type" value="Genomic_DNA"/>
</dbReference>
<name>A0AAD7UD90_9STRA</name>
<reference evidence="11" key="1">
    <citation type="submission" date="2023-01" db="EMBL/GenBank/DDBJ databases">
        <title>Metagenome sequencing of chrysophaentin producing Chrysophaeum taylorii.</title>
        <authorList>
            <person name="Davison J."/>
            <person name="Bewley C."/>
        </authorList>
    </citation>
    <scope>NUCLEOTIDE SEQUENCE</scope>
    <source>
        <strain evidence="11">NIES-1699</strain>
    </source>
</reference>
<evidence type="ECO:0000256" key="6">
    <source>
        <dbReference type="ARBA" id="ARBA00022840"/>
    </source>
</evidence>
<evidence type="ECO:0000256" key="9">
    <source>
        <dbReference type="SAM" id="MobiDB-lite"/>
    </source>
</evidence>
<feature type="domain" description="Protein kinase" evidence="10">
    <location>
        <begin position="31"/>
        <end position="287"/>
    </location>
</feature>
<evidence type="ECO:0000259" key="10">
    <source>
        <dbReference type="PROSITE" id="PS50011"/>
    </source>
</evidence>
<evidence type="ECO:0000256" key="8">
    <source>
        <dbReference type="RuleBase" id="RU000304"/>
    </source>
</evidence>
<dbReference type="Gene3D" id="3.30.200.20">
    <property type="entry name" value="Phosphorylase Kinase, domain 1"/>
    <property type="match status" value="1"/>
</dbReference>
<feature type="region of interest" description="Disordered" evidence="9">
    <location>
        <begin position="1"/>
        <end position="24"/>
    </location>
</feature>
<organism evidence="11 12">
    <name type="scientific">Chrysophaeum taylorii</name>
    <dbReference type="NCBI Taxonomy" id="2483200"/>
    <lineage>
        <taxon>Eukaryota</taxon>
        <taxon>Sar</taxon>
        <taxon>Stramenopiles</taxon>
        <taxon>Ochrophyta</taxon>
        <taxon>Pelagophyceae</taxon>
        <taxon>Pelagomonadales</taxon>
        <taxon>Pelagomonadaceae</taxon>
        <taxon>Chrysophaeum</taxon>
    </lineage>
</organism>
<dbReference type="FunFam" id="1.10.510.10:FF:000048">
    <property type="entry name" value="Protein kinase C"/>
    <property type="match status" value="1"/>
</dbReference>
<dbReference type="PANTHER" id="PTHR24351">
    <property type="entry name" value="RIBOSOMAL PROTEIN S6 KINASE"/>
    <property type="match status" value="1"/>
</dbReference>
<sequence length="358" mass="40264">MWAATVARLTESADMEEEEEKEPRVPCDSDYERLSVLGIGSFGRVVLAKRRDTGDLFALKLIAYSKLTLPKHLERTQTERDVLSSMRHENIVKLYCAYRTSTHFALVSEYCPGGELFHHLCRRRVFKAAAVAFYAAELSLALDCAHARGIVYRDVKPENCLLDSRGHLKLVDFGLAKVGVADLYLGAHSVCGTLEYMAPDVLAKKPSGYGLSVDWWGLGIWTYELLTGLPPWYGPDRHKLFKNIRHAPLRIPPYVSLAAASLLANLLRRHPRERLVGLQNLKRHSFFANIDFDTVSTHDNPPIRPKQGLANNFDAKFAALDVDDDDPPPTRKPATRTAAIVVDRASLQNWDYARPLRS</sequence>
<feature type="binding site" evidence="7">
    <location>
        <position position="60"/>
    </location>
    <ligand>
        <name>ATP</name>
        <dbReference type="ChEBI" id="CHEBI:30616"/>
    </ligand>
</feature>
<dbReference type="InterPro" id="IPR008271">
    <property type="entry name" value="Ser/Thr_kinase_AS"/>
</dbReference>
<keyword evidence="6 7" id="KW-0067">ATP-binding</keyword>
<keyword evidence="12" id="KW-1185">Reference proteome</keyword>
<dbReference type="SUPFAM" id="SSF56112">
    <property type="entry name" value="Protein kinase-like (PK-like)"/>
    <property type="match status" value="1"/>
</dbReference>
<dbReference type="GO" id="GO:0005524">
    <property type="term" value="F:ATP binding"/>
    <property type="evidence" value="ECO:0007669"/>
    <property type="project" value="UniProtKB-UniRule"/>
</dbReference>
<keyword evidence="5" id="KW-0418">Kinase</keyword>
<dbReference type="Gene3D" id="1.10.510.10">
    <property type="entry name" value="Transferase(Phosphotransferase) domain 1"/>
    <property type="match status" value="1"/>
</dbReference>
<dbReference type="FunFam" id="3.30.200.20:FF:000042">
    <property type="entry name" value="Aurora kinase A"/>
    <property type="match status" value="1"/>
</dbReference>
<dbReference type="AlphaFoldDB" id="A0AAD7UD90"/>
<dbReference type="Proteomes" id="UP001230188">
    <property type="component" value="Unassembled WGS sequence"/>
</dbReference>
<dbReference type="InterPro" id="IPR011009">
    <property type="entry name" value="Kinase-like_dom_sf"/>
</dbReference>
<evidence type="ECO:0000313" key="12">
    <source>
        <dbReference type="Proteomes" id="UP001230188"/>
    </source>
</evidence>
<evidence type="ECO:0000256" key="7">
    <source>
        <dbReference type="PROSITE-ProRule" id="PRU10141"/>
    </source>
</evidence>
<keyword evidence="2" id="KW-0597">Phosphoprotein</keyword>
<gene>
    <name evidence="11" type="ORF">CTAYLR_001487</name>
</gene>
<keyword evidence="1 8" id="KW-0723">Serine/threonine-protein kinase</keyword>
<dbReference type="InterPro" id="IPR000719">
    <property type="entry name" value="Prot_kinase_dom"/>
</dbReference>
<comment type="similarity">
    <text evidence="8">Belongs to the protein kinase superfamily.</text>
</comment>
<accession>A0AAD7UD90</accession>
<proteinExistence type="inferred from homology"/>
<dbReference type="PROSITE" id="PS00107">
    <property type="entry name" value="PROTEIN_KINASE_ATP"/>
    <property type="match status" value="1"/>
</dbReference>
<dbReference type="GO" id="GO:0004674">
    <property type="term" value="F:protein serine/threonine kinase activity"/>
    <property type="evidence" value="ECO:0007669"/>
    <property type="project" value="UniProtKB-KW"/>
</dbReference>
<evidence type="ECO:0000256" key="2">
    <source>
        <dbReference type="ARBA" id="ARBA00022553"/>
    </source>
</evidence>
<dbReference type="PROSITE" id="PS00108">
    <property type="entry name" value="PROTEIN_KINASE_ST"/>
    <property type="match status" value="1"/>
</dbReference>
<dbReference type="PROSITE" id="PS50011">
    <property type="entry name" value="PROTEIN_KINASE_DOM"/>
    <property type="match status" value="1"/>
</dbReference>
<evidence type="ECO:0000313" key="11">
    <source>
        <dbReference type="EMBL" id="KAJ8602979.1"/>
    </source>
</evidence>
<dbReference type="InterPro" id="IPR017441">
    <property type="entry name" value="Protein_kinase_ATP_BS"/>
</dbReference>
<dbReference type="SMART" id="SM00220">
    <property type="entry name" value="S_TKc"/>
    <property type="match status" value="1"/>
</dbReference>
<dbReference type="InterPro" id="IPR045270">
    <property type="entry name" value="STKc_AGC"/>
</dbReference>
<evidence type="ECO:0000256" key="4">
    <source>
        <dbReference type="ARBA" id="ARBA00022741"/>
    </source>
</evidence>
<evidence type="ECO:0000256" key="5">
    <source>
        <dbReference type="ARBA" id="ARBA00022777"/>
    </source>
</evidence>
<keyword evidence="4 7" id="KW-0547">Nucleotide-binding</keyword>